<organism evidence="1 2">
    <name type="scientific">Mycolicibacterium fluoranthenivorans</name>
    <dbReference type="NCBI Taxonomy" id="258505"/>
    <lineage>
        <taxon>Bacteria</taxon>
        <taxon>Bacillati</taxon>
        <taxon>Actinomycetota</taxon>
        <taxon>Actinomycetes</taxon>
        <taxon>Mycobacteriales</taxon>
        <taxon>Mycobacteriaceae</taxon>
        <taxon>Mycolicibacterium</taxon>
    </lineage>
</organism>
<dbReference type="STRING" id="1502745.SAMN02799620_02251"/>
<dbReference type="EMBL" id="FMUB01000004">
    <property type="protein sequence ID" value="SCX16283.1"/>
    <property type="molecule type" value="Genomic_DNA"/>
</dbReference>
<dbReference type="Proteomes" id="UP000199707">
    <property type="component" value="Unassembled WGS sequence"/>
</dbReference>
<gene>
    <name evidence="1" type="ORF">SAMN02799620_02251</name>
</gene>
<dbReference type="AlphaFoldDB" id="A0A1G4W3R4"/>
<evidence type="ECO:0000313" key="2">
    <source>
        <dbReference type="Proteomes" id="UP000199707"/>
    </source>
</evidence>
<evidence type="ECO:0000313" key="1">
    <source>
        <dbReference type="EMBL" id="SCX16283.1"/>
    </source>
</evidence>
<name>A0A1G4W3R4_9MYCO</name>
<proteinExistence type="predicted"/>
<protein>
    <submittedName>
        <fullName evidence="1">Uncharacterized protein</fullName>
    </submittedName>
</protein>
<dbReference type="RefSeq" id="WP_090356760.1">
    <property type="nucleotide sequence ID" value="NZ_FMUB01000004.1"/>
</dbReference>
<reference evidence="2" key="1">
    <citation type="submission" date="2016-10" db="EMBL/GenBank/DDBJ databases">
        <authorList>
            <person name="Varghese N."/>
            <person name="Submissions S."/>
        </authorList>
    </citation>
    <scope>NUCLEOTIDE SEQUENCE [LARGE SCALE GENOMIC DNA]</scope>
    <source>
        <strain evidence="2">UNC267MFSha1.1M11</strain>
    </source>
</reference>
<sequence length="182" mass="19821">MKARSFRLDDAHPLHARLSYELSVVAVDPLDAVRAAGGWMFDRVRAGWKVKVLVPQRYDSRPLDILGVRACALESNFDLVTADPAALAVSAQAWGMDARMRRDVVRAVERRAIEVSVWGSQPSEMAGRVEPVQHRLSPAARAFKAHAMAAAGGDPATVTATEEFHSCALWYPSDGPDLISVS</sequence>
<accession>A0A1G4W3R4</accession>